<dbReference type="AlphaFoldDB" id="A0A9D5HB10"/>
<sequence>MSSRRKTAVRRHPVIVDIGCGCRRGKFSSFFSSAIKPKKPHNYFSSSTSNSTSSTTTSTTHSSSSFSCQYSPLKSRGTNCKNKGEKITGESVAVEKDSSEPYLDFRESMVQMIVQNEIYGWEDLRELLRRMLSLNSPQYHPVILRAFSDVCQTVFSPPSHEC</sequence>
<proteinExistence type="predicted"/>
<feature type="compositionally biased region" description="Low complexity" evidence="7">
    <location>
        <begin position="45"/>
        <end position="67"/>
    </location>
</feature>
<protein>
    <recommendedName>
        <fullName evidence="6">Transcription repressor</fullName>
    </recommendedName>
    <alternativeName>
        <fullName evidence="6">Ovate family protein</fullName>
    </alternativeName>
</protein>
<keyword evidence="2 6" id="KW-0678">Repressor</keyword>
<evidence type="ECO:0000313" key="10">
    <source>
        <dbReference type="Proteomes" id="UP001085076"/>
    </source>
</evidence>
<evidence type="ECO:0000256" key="6">
    <source>
        <dbReference type="RuleBase" id="RU367028"/>
    </source>
</evidence>
<gene>
    <name evidence="9" type="ORF">J5N97_022567</name>
</gene>
<feature type="compositionally biased region" description="Basic and acidic residues" evidence="7">
    <location>
        <begin position="82"/>
        <end position="93"/>
    </location>
</feature>
<keyword evidence="5 6" id="KW-0539">Nucleus</keyword>
<keyword evidence="4 6" id="KW-0804">Transcription</keyword>
<keyword evidence="10" id="KW-1185">Reference proteome</keyword>
<evidence type="ECO:0000259" key="8">
    <source>
        <dbReference type="PROSITE" id="PS51754"/>
    </source>
</evidence>
<accession>A0A9D5HB10</accession>
<evidence type="ECO:0000256" key="2">
    <source>
        <dbReference type="ARBA" id="ARBA00022491"/>
    </source>
</evidence>
<dbReference type="PANTHER" id="PTHR33057">
    <property type="entry name" value="TRANSCRIPTION REPRESSOR OFP7-RELATED"/>
    <property type="match status" value="1"/>
</dbReference>
<dbReference type="InterPro" id="IPR038933">
    <property type="entry name" value="Ovate"/>
</dbReference>
<dbReference type="EMBL" id="JAGGNH010000006">
    <property type="protein sequence ID" value="KAJ0969690.1"/>
    <property type="molecule type" value="Genomic_DNA"/>
</dbReference>
<reference evidence="9" key="2">
    <citation type="journal article" date="2022" name="Hortic Res">
        <title>The genome of Dioscorea zingiberensis sheds light on the biosynthesis, origin and evolution of the medicinally important diosgenin saponins.</title>
        <authorList>
            <person name="Li Y."/>
            <person name="Tan C."/>
            <person name="Li Z."/>
            <person name="Guo J."/>
            <person name="Li S."/>
            <person name="Chen X."/>
            <person name="Wang C."/>
            <person name="Dai X."/>
            <person name="Yang H."/>
            <person name="Song W."/>
            <person name="Hou L."/>
            <person name="Xu J."/>
            <person name="Tong Z."/>
            <person name="Xu A."/>
            <person name="Yuan X."/>
            <person name="Wang W."/>
            <person name="Yang Q."/>
            <person name="Chen L."/>
            <person name="Sun Z."/>
            <person name="Wang K."/>
            <person name="Pan B."/>
            <person name="Chen J."/>
            <person name="Bao Y."/>
            <person name="Liu F."/>
            <person name="Qi X."/>
            <person name="Gang D.R."/>
            <person name="Wen J."/>
            <person name="Li J."/>
        </authorList>
    </citation>
    <scope>NUCLEOTIDE SEQUENCE</scope>
    <source>
        <strain evidence="9">Dzin_1.0</strain>
    </source>
</reference>
<reference evidence="9" key="1">
    <citation type="submission" date="2021-03" db="EMBL/GenBank/DDBJ databases">
        <authorList>
            <person name="Li Z."/>
            <person name="Yang C."/>
        </authorList>
    </citation>
    <scope>NUCLEOTIDE SEQUENCE</scope>
    <source>
        <strain evidence="9">Dzin_1.0</strain>
        <tissue evidence="9">Leaf</tissue>
    </source>
</reference>
<dbReference type="InterPro" id="IPR006458">
    <property type="entry name" value="Ovate_C"/>
</dbReference>
<dbReference type="Pfam" id="PF04844">
    <property type="entry name" value="Ovate"/>
    <property type="match status" value="1"/>
</dbReference>
<dbReference type="NCBIfam" id="TIGR01568">
    <property type="entry name" value="A_thal_3678"/>
    <property type="match status" value="1"/>
</dbReference>
<dbReference type="OrthoDB" id="1928390at2759"/>
<evidence type="ECO:0000256" key="1">
    <source>
        <dbReference type="ARBA" id="ARBA00004123"/>
    </source>
</evidence>
<evidence type="ECO:0000256" key="7">
    <source>
        <dbReference type="SAM" id="MobiDB-lite"/>
    </source>
</evidence>
<evidence type="ECO:0000256" key="3">
    <source>
        <dbReference type="ARBA" id="ARBA00023015"/>
    </source>
</evidence>
<comment type="function">
    <text evidence="6">Transcriptional repressor that regulates multiple aspects of plant growth and development.</text>
</comment>
<evidence type="ECO:0000313" key="9">
    <source>
        <dbReference type="EMBL" id="KAJ0969690.1"/>
    </source>
</evidence>
<dbReference type="GO" id="GO:0005634">
    <property type="term" value="C:nucleus"/>
    <property type="evidence" value="ECO:0007669"/>
    <property type="project" value="UniProtKB-SubCell"/>
</dbReference>
<dbReference type="Proteomes" id="UP001085076">
    <property type="component" value="Miscellaneous, Linkage group lg06"/>
</dbReference>
<name>A0A9D5HB10_9LILI</name>
<dbReference type="PROSITE" id="PS51754">
    <property type="entry name" value="OVATE"/>
    <property type="match status" value="1"/>
</dbReference>
<keyword evidence="3 6" id="KW-0805">Transcription regulation</keyword>
<evidence type="ECO:0000256" key="4">
    <source>
        <dbReference type="ARBA" id="ARBA00023163"/>
    </source>
</evidence>
<comment type="caution">
    <text evidence="9">The sequence shown here is derived from an EMBL/GenBank/DDBJ whole genome shotgun (WGS) entry which is preliminary data.</text>
</comment>
<dbReference type="PANTHER" id="PTHR33057:SF202">
    <property type="entry name" value="TRANSCRIPTION REPRESSOR"/>
    <property type="match status" value="1"/>
</dbReference>
<feature type="compositionally biased region" description="Polar residues" evidence="7">
    <location>
        <begin position="68"/>
        <end position="81"/>
    </location>
</feature>
<feature type="domain" description="OVATE" evidence="8">
    <location>
        <begin position="94"/>
        <end position="153"/>
    </location>
</feature>
<feature type="region of interest" description="Disordered" evidence="7">
    <location>
        <begin position="41"/>
        <end position="93"/>
    </location>
</feature>
<comment type="subcellular location">
    <subcellularLocation>
        <location evidence="1 6">Nucleus</location>
    </subcellularLocation>
</comment>
<dbReference type="GO" id="GO:0045892">
    <property type="term" value="P:negative regulation of DNA-templated transcription"/>
    <property type="evidence" value="ECO:0007669"/>
    <property type="project" value="UniProtKB-UniRule"/>
</dbReference>
<evidence type="ECO:0000256" key="5">
    <source>
        <dbReference type="ARBA" id="ARBA00023242"/>
    </source>
</evidence>
<organism evidence="9 10">
    <name type="scientific">Dioscorea zingiberensis</name>
    <dbReference type="NCBI Taxonomy" id="325984"/>
    <lineage>
        <taxon>Eukaryota</taxon>
        <taxon>Viridiplantae</taxon>
        <taxon>Streptophyta</taxon>
        <taxon>Embryophyta</taxon>
        <taxon>Tracheophyta</taxon>
        <taxon>Spermatophyta</taxon>
        <taxon>Magnoliopsida</taxon>
        <taxon>Liliopsida</taxon>
        <taxon>Dioscoreales</taxon>
        <taxon>Dioscoreaceae</taxon>
        <taxon>Dioscorea</taxon>
    </lineage>
</organism>